<organism evidence="5 6">
    <name type="scientific">Chaetoceros tenuissimus</name>
    <dbReference type="NCBI Taxonomy" id="426638"/>
    <lineage>
        <taxon>Eukaryota</taxon>
        <taxon>Sar</taxon>
        <taxon>Stramenopiles</taxon>
        <taxon>Ochrophyta</taxon>
        <taxon>Bacillariophyta</taxon>
        <taxon>Coscinodiscophyceae</taxon>
        <taxon>Chaetocerotophycidae</taxon>
        <taxon>Chaetocerotales</taxon>
        <taxon>Chaetocerotaceae</taxon>
        <taxon>Chaetoceros</taxon>
    </lineage>
</organism>
<evidence type="ECO:0000256" key="1">
    <source>
        <dbReference type="ARBA" id="ARBA00023186"/>
    </source>
</evidence>
<dbReference type="GO" id="GO:0005737">
    <property type="term" value="C:cytoplasm"/>
    <property type="evidence" value="ECO:0007669"/>
    <property type="project" value="TreeGrafter"/>
</dbReference>
<keyword evidence="6" id="KW-1185">Reference proteome</keyword>
<comment type="caution">
    <text evidence="5">The sequence shown here is derived from an EMBL/GenBank/DDBJ whole genome shotgun (WGS) entry which is preliminary data.</text>
</comment>
<evidence type="ECO:0000259" key="4">
    <source>
        <dbReference type="PROSITE" id="PS50076"/>
    </source>
</evidence>
<evidence type="ECO:0000256" key="3">
    <source>
        <dbReference type="SAM" id="SignalP"/>
    </source>
</evidence>
<dbReference type="InterPro" id="IPR036869">
    <property type="entry name" value="J_dom_sf"/>
</dbReference>
<dbReference type="PROSITE" id="PS50076">
    <property type="entry name" value="DNAJ_2"/>
    <property type="match status" value="1"/>
</dbReference>
<accession>A0AAD3H669</accession>
<dbReference type="SUPFAM" id="SSF46565">
    <property type="entry name" value="Chaperone J-domain"/>
    <property type="match status" value="1"/>
</dbReference>
<evidence type="ECO:0000313" key="5">
    <source>
        <dbReference type="EMBL" id="GFH51860.1"/>
    </source>
</evidence>
<proteinExistence type="predicted"/>
<protein>
    <recommendedName>
        <fullName evidence="4">J domain-containing protein</fullName>
    </recommendedName>
</protein>
<reference evidence="5 6" key="1">
    <citation type="journal article" date="2021" name="Sci. Rep.">
        <title>The genome of the diatom Chaetoceros tenuissimus carries an ancient integrated fragment of an extant virus.</title>
        <authorList>
            <person name="Hongo Y."/>
            <person name="Kimura K."/>
            <person name="Takaki Y."/>
            <person name="Yoshida Y."/>
            <person name="Baba S."/>
            <person name="Kobayashi G."/>
            <person name="Nagasaki K."/>
            <person name="Hano T."/>
            <person name="Tomaru Y."/>
        </authorList>
    </citation>
    <scope>NUCLEOTIDE SEQUENCE [LARGE SCALE GENOMIC DNA]</scope>
    <source>
        <strain evidence="5 6">NIES-3715</strain>
    </source>
</reference>
<feature type="compositionally biased region" description="Polar residues" evidence="2">
    <location>
        <begin position="217"/>
        <end position="231"/>
    </location>
</feature>
<dbReference type="CDD" id="cd06257">
    <property type="entry name" value="DnaJ"/>
    <property type="match status" value="1"/>
</dbReference>
<dbReference type="GO" id="GO:0051082">
    <property type="term" value="F:unfolded protein binding"/>
    <property type="evidence" value="ECO:0007669"/>
    <property type="project" value="TreeGrafter"/>
</dbReference>
<dbReference type="SMART" id="SM00271">
    <property type="entry name" value="DnaJ"/>
    <property type="match status" value="1"/>
</dbReference>
<dbReference type="Gene3D" id="1.10.287.110">
    <property type="entry name" value="DnaJ domain"/>
    <property type="match status" value="1"/>
</dbReference>
<dbReference type="GO" id="GO:0042026">
    <property type="term" value="P:protein refolding"/>
    <property type="evidence" value="ECO:0007669"/>
    <property type="project" value="TreeGrafter"/>
</dbReference>
<dbReference type="PRINTS" id="PR00625">
    <property type="entry name" value="JDOMAIN"/>
</dbReference>
<keyword evidence="3" id="KW-0732">Signal</keyword>
<feature type="domain" description="J" evidence="4">
    <location>
        <begin position="88"/>
        <end position="163"/>
    </location>
</feature>
<dbReference type="Proteomes" id="UP001054902">
    <property type="component" value="Unassembled WGS sequence"/>
</dbReference>
<name>A0AAD3H669_9STRA</name>
<dbReference type="InterPro" id="IPR001623">
    <property type="entry name" value="DnaJ_domain"/>
</dbReference>
<feature type="region of interest" description="Disordered" evidence="2">
    <location>
        <begin position="208"/>
        <end position="231"/>
    </location>
</feature>
<gene>
    <name evidence="5" type="ORF">CTEN210_08336</name>
</gene>
<dbReference type="EMBL" id="BLLK01000045">
    <property type="protein sequence ID" value="GFH51860.1"/>
    <property type="molecule type" value="Genomic_DNA"/>
</dbReference>
<evidence type="ECO:0000313" key="6">
    <source>
        <dbReference type="Proteomes" id="UP001054902"/>
    </source>
</evidence>
<evidence type="ECO:0000256" key="2">
    <source>
        <dbReference type="SAM" id="MobiDB-lite"/>
    </source>
</evidence>
<sequence>MKLNLISTVGVSILVAASAAFQPTNTVVTPPKSLGNEHVKAFKPGYTNKQISAASTSRLFSFARREDNDKSENFLMDQFKTADGEIINPYRVLKVSRNAERKEIRESYRSLSKKYHPDGVRYREILPGRCNNLDDVRNEWERIKLAYEILSDRKLRIRYDRHEALNDPAAAVGRMAVNALGWGAMGIAKGIFNVGGLALKAAADGLAESQKDEEVSKNTSSSKAAESRMKSTLKSPPLLTGDVLMFQGFEFQDELPMVNSNGAVAFDARMQMDAELGLTQIMKRTFLSFVNALEDLLSMGNSHATRFLAGFFKRRVNEMV</sequence>
<dbReference type="Pfam" id="PF00226">
    <property type="entry name" value="DnaJ"/>
    <property type="match status" value="1"/>
</dbReference>
<dbReference type="AlphaFoldDB" id="A0AAD3H669"/>
<dbReference type="PANTHER" id="PTHR43096">
    <property type="entry name" value="DNAJ HOMOLOG 1, MITOCHONDRIAL-RELATED"/>
    <property type="match status" value="1"/>
</dbReference>
<keyword evidence="1" id="KW-0143">Chaperone</keyword>
<feature type="chain" id="PRO_5042009907" description="J domain-containing protein" evidence="3">
    <location>
        <begin position="21"/>
        <end position="320"/>
    </location>
</feature>
<feature type="signal peptide" evidence="3">
    <location>
        <begin position="1"/>
        <end position="20"/>
    </location>
</feature>
<dbReference type="PANTHER" id="PTHR43096:SF52">
    <property type="entry name" value="DNAJ HOMOLOG 1, MITOCHONDRIAL-RELATED"/>
    <property type="match status" value="1"/>
</dbReference>